<accession>A0ABW3YEC2</accession>
<reference evidence="3" key="1">
    <citation type="journal article" date="2019" name="Int. J. Syst. Evol. Microbiol.">
        <title>The Global Catalogue of Microorganisms (GCM) 10K type strain sequencing project: providing services to taxonomists for standard genome sequencing and annotation.</title>
        <authorList>
            <consortium name="The Broad Institute Genomics Platform"/>
            <consortium name="The Broad Institute Genome Sequencing Center for Infectious Disease"/>
            <person name="Wu L."/>
            <person name="Ma J."/>
        </authorList>
    </citation>
    <scope>NUCLEOTIDE SEQUENCE [LARGE SCALE GENOMIC DNA]</scope>
    <source>
        <strain evidence="3">JCM 31037</strain>
    </source>
</reference>
<keyword evidence="3" id="KW-1185">Reference proteome</keyword>
<dbReference type="Pfam" id="PF07883">
    <property type="entry name" value="Cupin_2"/>
    <property type="match status" value="1"/>
</dbReference>
<gene>
    <name evidence="2" type="ORF">ACFQ4H_16485</name>
</gene>
<dbReference type="PANTHER" id="PTHR37694:SF1">
    <property type="entry name" value="SLR8022 PROTEIN"/>
    <property type="match status" value="1"/>
</dbReference>
<sequence>MNDRAENLVMTDLADVASLVDIAPDSTVSRTVLKAEGTRLVLFSFDEGQELTEHTAAVPTLVQVLDGRLLVTAAGRQVELRPGGVIHFGTRLPHAVLALEPSRMLLTMLDPRQTS</sequence>
<dbReference type="EMBL" id="JBHTMP010000023">
    <property type="protein sequence ID" value="MFD1322696.1"/>
    <property type="molecule type" value="Genomic_DNA"/>
</dbReference>
<evidence type="ECO:0000313" key="2">
    <source>
        <dbReference type="EMBL" id="MFD1322696.1"/>
    </source>
</evidence>
<dbReference type="RefSeq" id="WP_377571850.1">
    <property type="nucleotide sequence ID" value="NZ_JBHTMP010000023.1"/>
</dbReference>
<dbReference type="Gene3D" id="2.60.120.10">
    <property type="entry name" value="Jelly Rolls"/>
    <property type="match status" value="1"/>
</dbReference>
<dbReference type="CDD" id="cd02230">
    <property type="entry name" value="cupin_HP0902-like"/>
    <property type="match status" value="1"/>
</dbReference>
<evidence type="ECO:0000313" key="3">
    <source>
        <dbReference type="Proteomes" id="UP001597260"/>
    </source>
</evidence>
<dbReference type="PANTHER" id="PTHR37694">
    <property type="entry name" value="SLR8022 PROTEIN"/>
    <property type="match status" value="1"/>
</dbReference>
<protein>
    <submittedName>
        <fullName evidence="2">Cupin domain-containing protein</fullName>
    </submittedName>
</protein>
<dbReference type="InterPro" id="IPR014710">
    <property type="entry name" value="RmlC-like_jellyroll"/>
</dbReference>
<comment type="caution">
    <text evidence="2">The sequence shown here is derived from an EMBL/GenBank/DDBJ whole genome shotgun (WGS) entry which is preliminary data.</text>
</comment>
<dbReference type="Proteomes" id="UP001597260">
    <property type="component" value="Unassembled WGS sequence"/>
</dbReference>
<evidence type="ECO:0000259" key="1">
    <source>
        <dbReference type="Pfam" id="PF07883"/>
    </source>
</evidence>
<organism evidence="2 3">
    <name type="scientific">Micromonospora sonneratiae</name>
    <dbReference type="NCBI Taxonomy" id="1184706"/>
    <lineage>
        <taxon>Bacteria</taxon>
        <taxon>Bacillati</taxon>
        <taxon>Actinomycetota</taxon>
        <taxon>Actinomycetes</taxon>
        <taxon>Micromonosporales</taxon>
        <taxon>Micromonosporaceae</taxon>
        <taxon>Micromonospora</taxon>
    </lineage>
</organism>
<dbReference type="InterPro" id="IPR011051">
    <property type="entry name" value="RmlC_Cupin_sf"/>
</dbReference>
<dbReference type="SUPFAM" id="SSF51182">
    <property type="entry name" value="RmlC-like cupins"/>
    <property type="match status" value="1"/>
</dbReference>
<proteinExistence type="predicted"/>
<dbReference type="InterPro" id="IPR013096">
    <property type="entry name" value="Cupin_2"/>
</dbReference>
<name>A0ABW3YEC2_9ACTN</name>
<feature type="domain" description="Cupin type-2" evidence="1">
    <location>
        <begin position="42"/>
        <end position="105"/>
    </location>
</feature>